<comment type="similarity">
    <text evidence="1">Belongs to the thiolase-like superfamily. Thiolase family.</text>
</comment>
<evidence type="ECO:0000256" key="1">
    <source>
        <dbReference type="ARBA" id="ARBA00010982"/>
    </source>
</evidence>
<sequence length="499" mass="53134">MTMDPRTPILVGGGQINNRDGGVEPVDLIAEAARAAAAEAGTDAILRRIDSIRLVRMLSWRYRDAGLLVGERLGAPVVHTAYTGDGGNCPQTLVSTAAADVLAGRAEAVLVGGAEAWRTRMKLRAAGERPDWTVQGDDVPLAEKAVPDVPMVFDAHKRIGLDRPAYVYPLFEQAYRSSIGRGVAEHLDEVGRLWSSFADVAVDNPYAWTRSAHTAEQISTPSPDNRWISWPYTKLMNSNNMVEQAAAVIVCSVGLATRLGIPRDNWVFIHAGADAHDTYDITARERLDGSAAIRIAGARTLEAAGVGIGDVEHVDVYSCFPSAVQIAARELGLPIDDPTRPLTVTGGLTFAGGPWNDYSTHAIATMATRLRRSPGERGLVTANGGYLTKHAMGLYSTEPPTRSFVHLDVQPEVDACPTVVADTEFVGAARIESYTVPHSRAGEPERAFVAVRTAAGGRALVGTDRPDLLATLIAEDLVGAGVQIGEGGVLVALSDHPDD</sequence>
<gene>
    <name evidence="5" type="ORF">BKA16_004003</name>
</gene>
<dbReference type="Pfam" id="PF18313">
    <property type="entry name" value="TLP1_add_C"/>
    <property type="match status" value="1"/>
</dbReference>
<accession>A0A840F0Q1</accession>
<keyword evidence="6" id="KW-1185">Reference proteome</keyword>
<dbReference type="RefSeq" id="WP_183372315.1">
    <property type="nucleotide sequence ID" value="NZ_BAABHL010000119.1"/>
</dbReference>
<dbReference type="EC" id="2.3.1.9" evidence="5"/>
<protein>
    <submittedName>
        <fullName evidence="5">Acetyl-CoA C-acetyltransferase</fullName>
        <ecNumber evidence="5">2.3.1.9</ecNumber>
    </submittedName>
</protein>
<dbReference type="InterPro" id="IPR016039">
    <property type="entry name" value="Thiolase-like"/>
</dbReference>
<evidence type="ECO:0000259" key="4">
    <source>
        <dbReference type="Pfam" id="PF18313"/>
    </source>
</evidence>
<dbReference type="Gene3D" id="3.40.47.10">
    <property type="match status" value="1"/>
</dbReference>
<reference evidence="5 6" key="1">
    <citation type="submission" date="2020-08" db="EMBL/GenBank/DDBJ databases">
        <title>Sequencing the genomes of 1000 actinobacteria strains.</title>
        <authorList>
            <person name="Klenk H.-P."/>
        </authorList>
    </citation>
    <scope>NUCLEOTIDE SEQUENCE [LARGE SCALE GENOMIC DNA]</scope>
    <source>
        <strain evidence="5 6">DSM 45298</strain>
    </source>
</reference>
<dbReference type="PANTHER" id="PTHR18919">
    <property type="entry name" value="ACETYL-COA C-ACYLTRANSFERASE"/>
    <property type="match status" value="1"/>
</dbReference>
<evidence type="ECO:0000313" key="5">
    <source>
        <dbReference type="EMBL" id="MBB4137451.1"/>
    </source>
</evidence>
<evidence type="ECO:0000256" key="2">
    <source>
        <dbReference type="ARBA" id="ARBA00022679"/>
    </source>
</evidence>
<dbReference type="PANTHER" id="PTHR18919:SF139">
    <property type="entry name" value="THIOLASE-LIKE PROTEIN TYPE 1 ADDITIONAL C-TERMINAL DOMAIN-CONTAINING PROTEIN"/>
    <property type="match status" value="1"/>
</dbReference>
<keyword evidence="2 5" id="KW-0808">Transferase</keyword>
<proteinExistence type="inferred from homology"/>
<dbReference type="Proteomes" id="UP000551501">
    <property type="component" value="Unassembled WGS sequence"/>
</dbReference>
<evidence type="ECO:0000256" key="3">
    <source>
        <dbReference type="ARBA" id="ARBA00023315"/>
    </source>
</evidence>
<dbReference type="EMBL" id="JACIFP010000001">
    <property type="protein sequence ID" value="MBB4137451.1"/>
    <property type="molecule type" value="Genomic_DNA"/>
</dbReference>
<dbReference type="GO" id="GO:0003985">
    <property type="term" value="F:acetyl-CoA C-acetyltransferase activity"/>
    <property type="evidence" value="ECO:0007669"/>
    <property type="project" value="UniProtKB-EC"/>
</dbReference>
<feature type="domain" description="Thiolase-like protein type 1 additional C-terminal" evidence="4">
    <location>
        <begin position="408"/>
        <end position="486"/>
    </location>
</feature>
<dbReference type="SUPFAM" id="SSF53901">
    <property type="entry name" value="Thiolase-like"/>
    <property type="match status" value="2"/>
</dbReference>
<organism evidence="5 6">
    <name type="scientific">Gordonia humi</name>
    <dbReference type="NCBI Taxonomy" id="686429"/>
    <lineage>
        <taxon>Bacteria</taxon>
        <taxon>Bacillati</taxon>
        <taxon>Actinomycetota</taxon>
        <taxon>Actinomycetes</taxon>
        <taxon>Mycobacteriales</taxon>
        <taxon>Gordoniaceae</taxon>
        <taxon>Gordonia</taxon>
    </lineage>
</organism>
<evidence type="ECO:0000313" key="6">
    <source>
        <dbReference type="Proteomes" id="UP000551501"/>
    </source>
</evidence>
<keyword evidence="3 5" id="KW-0012">Acyltransferase</keyword>
<dbReference type="AlphaFoldDB" id="A0A840F0Q1"/>
<dbReference type="Gene3D" id="2.40.50.840">
    <property type="match status" value="1"/>
</dbReference>
<comment type="caution">
    <text evidence="5">The sequence shown here is derived from an EMBL/GenBank/DDBJ whole genome shotgun (WGS) entry which is preliminary data.</text>
</comment>
<name>A0A840F0Q1_9ACTN</name>
<dbReference type="InterPro" id="IPR040771">
    <property type="entry name" value="TLP1_add_C"/>
</dbReference>